<proteinExistence type="predicted"/>
<dbReference type="PROSITE" id="PS00211">
    <property type="entry name" value="ABC_TRANSPORTER_1"/>
    <property type="match status" value="1"/>
</dbReference>
<dbReference type="EMBL" id="JACOOO010000040">
    <property type="protein sequence ID" value="MBC5630504.1"/>
    <property type="molecule type" value="Genomic_DNA"/>
</dbReference>
<dbReference type="PANTHER" id="PTHR42939:SF1">
    <property type="entry name" value="ABC TRANSPORTER ATP-BINDING PROTEIN ALBC-RELATED"/>
    <property type="match status" value="1"/>
</dbReference>
<evidence type="ECO:0000256" key="1">
    <source>
        <dbReference type="ARBA" id="ARBA00022448"/>
    </source>
</evidence>
<feature type="domain" description="ABC transporter" evidence="4">
    <location>
        <begin position="4"/>
        <end position="211"/>
    </location>
</feature>
<dbReference type="InterPro" id="IPR003593">
    <property type="entry name" value="AAA+_ATPase"/>
</dbReference>
<dbReference type="Pfam" id="PF00005">
    <property type="entry name" value="ABC_tran"/>
    <property type="match status" value="1"/>
</dbReference>
<dbReference type="InterPro" id="IPR017871">
    <property type="entry name" value="ABC_transporter-like_CS"/>
</dbReference>
<evidence type="ECO:0000313" key="6">
    <source>
        <dbReference type="Proteomes" id="UP000596929"/>
    </source>
</evidence>
<dbReference type="SUPFAM" id="SSF52540">
    <property type="entry name" value="P-loop containing nucleoside triphosphate hydrolases"/>
    <property type="match status" value="1"/>
</dbReference>
<evidence type="ECO:0000313" key="5">
    <source>
        <dbReference type="EMBL" id="MBC5630504.1"/>
    </source>
</evidence>
<name>A0ABR7DGF8_9CLOT</name>
<dbReference type="SMART" id="SM00382">
    <property type="entry name" value="AAA"/>
    <property type="match status" value="1"/>
</dbReference>
<dbReference type="Proteomes" id="UP000596929">
    <property type="component" value="Unassembled WGS sequence"/>
</dbReference>
<accession>A0ABR7DGF8</accession>
<dbReference type="InterPro" id="IPR051782">
    <property type="entry name" value="ABC_Transporter_VariousFunc"/>
</dbReference>
<comment type="caution">
    <text evidence="5">The sequence shown here is derived from an EMBL/GenBank/DDBJ whole genome shotgun (WGS) entry which is preliminary data.</text>
</comment>
<dbReference type="CDD" id="cd03230">
    <property type="entry name" value="ABC_DR_subfamily_A"/>
    <property type="match status" value="1"/>
</dbReference>
<dbReference type="RefSeq" id="WP_186860805.1">
    <property type="nucleotide sequence ID" value="NZ_JACOOO010000040.1"/>
</dbReference>
<dbReference type="GO" id="GO:0005524">
    <property type="term" value="F:ATP binding"/>
    <property type="evidence" value="ECO:0007669"/>
    <property type="project" value="UniProtKB-KW"/>
</dbReference>
<evidence type="ECO:0000256" key="3">
    <source>
        <dbReference type="ARBA" id="ARBA00022840"/>
    </source>
</evidence>
<dbReference type="InterPro" id="IPR003439">
    <property type="entry name" value="ABC_transporter-like_ATP-bd"/>
</dbReference>
<keyword evidence="1" id="KW-0813">Transport</keyword>
<evidence type="ECO:0000256" key="2">
    <source>
        <dbReference type="ARBA" id="ARBA00022741"/>
    </source>
</evidence>
<dbReference type="PROSITE" id="PS50893">
    <property type="entry name" value="ABC_TRANSPORTER_2"/>
    <property type="match status" value="1"/>
</dbReference>
<dbReference type="PANTHER" id="PTHR42939">
    <property type="entry name" value="ABC TRANSPORTER ATP-BINDING PROTEIN ALBC-RELATED"/>
    <property type="match status" value="1"/>
</dbReference>
<keyword evidence="6" id="KW-1185">Reference proteome</keyword>
<organism evidence="5 6">
    <name type="scientific">Clostridium hominis</name>
    <dbReference type="NCBI Taxonomy" id="2763036"/>
    <lineage>
        <taxon>Bacteria</taxon>
        <taxon>Bacillati</taxon>
        <taxon>Bacillota</taxon>
        <taxon>Clostridia</taxon>
        <taxon>Eubacteriales</taxon>
        <taxon>Clostridiaceae</taxon>
        <taxon>Clostridium</taxon>
    </lineage>
</organism>
<evidence type="ECO:0000259" key="4">
    <source>
        <dbReference type="PROSITE" id="PS50893"/>
    </source>
</evidence>
<keyword evidence="3 5" id="KW-0067">ATP-binding</keyword>
<protein>
    <submittedName>
        <fullName evidence="5">ABC transporter ATP-binding protein</fullName>
    </submittedName>
</protein>
<dbReference type="InterPro" id="IPR027417">
    <property type="entry name" value="P-loop_NTPase"/>
</dbReference>
<gene>
    <name evidence="5" type="ORF">H8S20_16735</name>
</gene>
<dbReference type="Gene3D" id="3.40.50.300">
    <property type="entry name" value="P-loop containing nucleotide triphosphate hydrolases"/>
    <property type="match status" value="1"/>
</dbReference>
<keyword evidence="2" id="KW-0547">Nucleotide-binding</keyword>
<sequence length="211" mass="23541">MDLIKINNVSKIIHDNIILKDITLNIEKGKIYGFIGGNGSGKTMLFKLISGLTKVSSGEIFIGDKQLGKDIDFIESCGAIIDKASFWDNYTGFYNLKLIASIHNKVSDKEIKDFMNLLGIDPDSKILYKKYSLGMKQKLAIIQSLMESPNIIILDEPTNGLDDSSVEIVRNLILQYNSKGSTVLIASHNKDDIEILSDYIYKIDNCSLVKL</sequence>
<reference evidence="5 6" key="1">
    <citation type="submission" date="2020-08" db="EMBL/GenBank/DDBJ databases">
        <title>Genome public.</title>
        <authorList>
            <person name="Liu C."/>
            <person name="Sun Q."/>
        </authorList>
    </citation>
    <scope>NUCLEOTIDE SEQUENCE [LARGE SCALE GENOMIC DNA]</scope>
    <source>
        <strain evidence="5 6">NSJ-6</strain>
    </source>
</reference>